<organism evidence="6 7">
    <name type="scientific">Marinilactibacillus psychrotolerans</name>
    <dbReference type="NCBI Taxonomy" id="191770"/>
    <lineage>
        <taxon>Bacteria</taxon>
        <taxon>Bacillati</taxon>
        <taxon>Bacillota</taxon>
        <taxon>Bacilli</taxon>
        <taxon>Lactobacillales</taxon>
        <taxon>Carnobacteriaceae</taxon>
        <taxon>Marinilactibacillus</taxon>
    </lineage>
</organism>
<evidence type="ECO:0000313" key="7">
    <source>
        <dbReference type="Proteomes" id="UP000887127"/>
    </source>
</evidence>
<dbReference type="PANTHER" id="PTHR30204:SF69">
    <property type="entry name" value="MERR-FAMILY TRANSCRIPTIONAL REGULATOR"/>
    <property type="match status" value="1"/>
</dbReference>
<dbReference type="GO" id="GO:0003677">
    <property type="term" value="F:DNA binding"/>
    <property type="evidence" value="ECO:0007669"/>
    <property type="project" value="UniProtKB-KW"/>
</dbReference>
<keyword evidence="1" id="KW-0678">Repressor</keyword>
<keyword evidence="2" id="KW-0805">Transcription regulation</keyword>
<comment type="caution">
    <text evidence="6">The sequence shown here is derived from an EMBL/GenBank/DDBJ whole genome shotgun (WGS) entry which is preliminary data.</text>
</comment>
<dbReference type="SUPFAM" id="SSF46955">
    <property type="entry name" value="Putative DNA-binding domain"/>
    <property type="match status" value="1"/>
</dbReference>
<dbReference type="Proteomes" id="UP000887127">
    <property type="component" value="Unassembled WGS sequence"/>
</dbReference>
<keyword evidence="4" id="KW-0804">Transcription</keyword>
<dbReference type="Gene3D" id="1.10.1660.10">
    <property type="match status" value="1"/>
</dbReference>
<evidence type="ECO:0000256" key="3">
    <source>
        <dbReference type="ARBA" id="ARBA00023125"/>
    </source>
</evidence>
<accession>A0AAV3WSI6</accession>
<dbReference type="GO" id="GO:0003700">
    <property type="term" value="F:DNA-binding transcription factor activity"/>
    <property type="evidence" value="ECO:0007669"/>
    <property type="project" value="InterPro"/>
</dbReference>
<dbReference type="SMART" id="SM00422">
    <property type="entry name" value="HTH_MERR"/>
    <property type="match status" value="1"/>
</dbReference>
<sequence>MNIGELSSATGLSKSTIRHYEDQKILIPERNENGYRNYTIENLKDFRMISALKKSGLSLKDIQQMISLKNRETSSECKEDISLFIEKQMNLVSESLNMLTKVNQIFQKINEIVTTSDGNNEKDIIDLLDEISDLGGN</sequence>
<dbReference type="RefSeq" id="WP_091761827.1">
    <property type="nucleotide sequence ID" value="NZ_BJVX01000008.1"/>
</dbReference>
<gene>
    <name evidence="6" type="ORF">M132T_17230</name>
</gene>
<dbReference type="InterPro" id="IPR009061">
    <property type="entry name" value="DNA-bd_dom_put_sf"/>
</dbReference>
<dbReference type="CDD" id="cd00592">
    <property type="entry name" value="HTH_MerR-like"/>
    <property type="match status" value="1"/>
</dbReference>
<evidence type="ECO:0000259" key="5">
    <source>
        <dbReference type="PROSITE" id="PS50937"/>
    </source>
</evidence>
<dbReference type="InterPro" id="IPR047057">
    <property type="entry name" value="MerR_fam"/>
</dbReference>
<reference evidence="6" key="1">
    <citation type="submission" date="2019-08" db="EMBL/GenBank/DDBJ databases">
        <title>Marinilactibacillus psychrotolerans M13-2T whole genome sequencing project.</title>
        <authorList>
            <person name="Ishikawa M."/>
            <person name="Suzuki T."/>
            <person name="Matsutani M."/>
        </authorList>
    </citation>
    <scope>NUCLEOTIDE SEQUENCE</scope>
    <source>
        <strain evidence="6">M13-2T</strain>
    </source>
</reference>
<evidence type="ECO:0000313" key="6">
    <source>
        <dbReference type="EMBL" id="GEQ36215.1"/>
    </source>
</evidence>
<dbReference type="GeneID" id="96911399"/>
<evidence type="ECO:0000256" key="2">
    <source>
        <dbReference type="ARBA" id="ARBA00023015"/>
    </source>
</evidence>
<dbReference type="AlphaFoldDB" id="A0AAV3WSI6"/>
<proteinExistence type="predicted"/>
<dbReference type="PANTHER" id="PTHR30204">
    <property type="entry name" value="REDOX-CYCLING DRUG-SENSING TRANSCRIPTIONAL ACTIVATOR SOXR"/>
    <property type="match status" value="1"/>
</dbReference>
<evidence type="ECO:0000256" key="1">
    <source>
        <dbReference type="ARBA" id="ARBA00022491"/>
    </source>
</evidence>
<protein>
    <submittedName>
        <fullName evidence="6">Cu(I)-responsive transcriptional regulator</fullName>
    </submittedName>
</protein>
<keyword evidence="3" id="KW-0238">DNA-binding</keyword>
<name>A0AAV3WSI6_9LACT</name>
<dbReference type="InterPro" id="IPR000551">
    <property type="entry name" value="MerR-type_HTH_dom"/>
</dbReference>
<evidence type="ECO:0000256" key="4">
    <source>
        <dbReference type="ARBA" id="ARBA00023163"/>
    </source>
</evidence>
<dbReference type="PROSITE" id="PS50937">
    <property type="entry name" value="HTH_MERR_2"/>
    <property type="match status" value="1"/>
</dbReference>
<dbReference type="Pfam" id="PF13411">
    <property type="entry name" value="MerR_1"/>
    <property type="match status" value="1"/>
</dbReference>
<feature type="domain" description="HTH merR-type" evidence="5">
    <location>
        <begin position="1"/>
        <end position="68"/>
    </location>
</feature>
<dbReference type="EMBL" id="BKBI01000011">
    <property type="protein sequence ID" value="GEQ36215.1"/>
    <property type="molecule type" value="Genomic_DNA"/>
</dbReference>